<dbReference type="InterPro" id="IPR017850">
    <property type="entry name" value="Alkaline_phosphatase_core_sf"/>
</dbReference>
<evidence type="ECO:0000256" key="2">
    <source>
        <dbReference type="SAM" id="Phobius"/>
    </source>
</evidence>
<dbReference type="Gene3D" id="3.40.720.10">
    <property type="entry name" value="Alkaline Phosphatase, subunit A"/>
    <property type="match status" value="1"/>
</dbReference>
<dbReference type="EMBL" id="LR900836">
    <property type="protein sequence ID" value="CAD7247051.1"/>
    <property type="molecule type" value="Genomic_DNA"/>
</dbReference>
<accession>A0A7R8XJB4</accession>
<dbReference type="Pfam" id="PF01663">
    <property type="entry name" value="Phosphodiest"/>
    <property type="match status" value="1"/>
</dbReference>
<dbReference type="SUPFAM" id="SSF53649">
    <property type="entry name" value="Alkaline phosphatase-like"/>
    <property type="match status" value="1"/>
</dbReference>
<name>A0A7R8XJB4_9CRUS</name>
<keyword evidence="2" id="KW-0812">Transmembrane</keyword>
<evidence type="ECO:0000313" key="5">
    <source>
        <dbReference type="Proteomes" id="UP000677054"/>
    </source>
</evidence>
<dbReference type="OrthoDB" id="415411at2759"/>
<feature type="region of interest" description="Disordered" evidence="1">
    <location>
        <begin position="470"/>
        <end position="509"/>
    </location>
</feature>
<dbReference type="GO" id="GO:0016787">
    <property type="term" value="F:hydrolase activity"/>
    <property type="evidence" value="ECO:0007669"/>
    <property type="project" value="UniProtKB-ARBA"/>
</dbReference>
<keyword evidence="2" id="KW-0472">Membrane</keyword>
<evidence type="ECO:0000256" key="3">
    <source>
        <dbReference type="SAM" id="SignalP"/>
    </source>
</evidence>
<evidence type="ECO:0000313" key="4">
    <source>
        <dbReference type="EMBL" id="CAD7247051.1"/>
    </source>
</evidence>
<dbReference type="AlphaFoldDB" id="A0A7R8XJB4"/>
<feature type="compositionally biased region" description="Basic and acidic residues" evidence="1">
    <location>
        <begin position="482"/>
        <end position="497"/>
    </location>
</feature>
<dbReference type="Gene3D" id="3.30.1360.180">
    <property type="match status" value="1"/>
</dbReference>
<organism evidence="4">
    <name type="scientific">Darwinula stevensoni</name>
    <dbReference type="NCBI Taxonomy" id="69355"/>
    <lineage>
        <taxon>Eukaryota</taxon>
        <taxon>Metazoa</taxon>
        <taxon>Ecdysozoa</taxon>
        <taxon>Arthropoda</taxon>
        <taxon>Crustacea</taxon>
        <taxon>Oligostraca</taxon>
        <taxon>Ostracoda</taxon>
        <taxon>Podocopa</taxon>
        <taxon>Podocopida</taxon>
        <taxon>Darwinulocopina</taxon>
        <taxon>Darwinuloidea</taxon>
        <taxon>Darwinulidae</taxon>
        <taxon>Darwinula</taxon>
    </lineage>
</organism>
<dbReference type="EMBL" id="CAJPEV010001319">
    <property type="protein sequence ID" value="CAG0892025.1"/>
    <property type="molecule type" value="Genomic_DNA"/>
</dbReference>
<feature type="transmembrane region" description="Helical" evidence="2">
    <location>
        <begin position="437"/>
        <end position="461"/>
    </location>
</feature>
<keyword evidence="5" id="KW-1185">Reference proteome</keyword>
<dbReference type="PANTHER" id="PTHR10151:SF120">
    <property type="entry name" value="BIS(5'-ADENOSYL)-TRIPHOSPHATASE"/>
    <property type="match status" value="1"/>
</dbReference>
<keyword evidence="2" id="KW-1133">Transmembrane helix</keyword>
<feature type="chain" id="PRO_5036209224" evidence="3">
    <location>
        <begin position="28"/>
        <end position="509"/>
    </location>
</feature>
<dbReference type="PANTHER" id="PTHR10151">
    <property type="entry name" value="ECTONUCLEOTIDE PYROPHOSPHATASE/PHOSPHODIESTERASE"/>
    <property type="match status" value="1"/>
</dbReference>
<gene>
    <name evidence="4" type="ORF">DSTB1V02_LOCUS6890</name>
</gene>
<dbReference type="Proteomes" id="UP000677054">
    <property type="component" value="Unassembled WGS sequence"/>
</dbReference>
<sequence length="509" mass="58468">MDLYSTSSILLFLQLIIGLFNVHSIFAASHASNESVENLVMLISYDGFRHDYFQKVEIPHMDFLRSNGVVVKRMKPCFVTFTFPNHHCMITGLYAESHGMIANTMLNRTEDEIVDLWESSIEKRERMATRNPNIIPLWVTNEERGRASGVSMWPGEVFHYGENKTRATYFIEYNKSLDWHKSVDTALSWFSHRENPANFVILYVDEPDHTGHTYGPDSPQVLETIQKLDNLTGYMIQQMKNLGLFDRMNMIFVSDHGMATVNASNIIPLDEIAPKNDYRFASSSPTLLIYPKLGKESEVYEKFLNGSSKWKYRVMKKEEMPERWHYRNVEEMSPFLIMAPKGYAFSESLDWWGKLKKSETRGMHGWDNEMDDMGVQMFAFGPAFKKGFHLDETVENVDVYPLLAHLLHLTPHSHNGSFTRISRLLDGFNDSSSTSSIAVILILLVVIPSIIGIIVIAVRWFRKRHTARHSPLATSAGPGEEDDRRRNDHEDGEERGQIYRLSGPDENVA</sequence>
<evidence type="ECO:0000256" key="1">
    <source>
        <dbReference type="SAM" id="MobiDB-lite"/>
    </source>
</evidence>
<proteinExistence type="predicted"/>
<dbReference type="CDD" id="cd16018">
    <property type="entry name" value="Enpp"/>
    <property type="match status" value="1"/>
</dbReference>
<reference evidence="4" key="1">
    <citation type="submission" date="2020-11" db="EMBL/GenBank/DDBJ databases">
        <authorList>
            <person name="Tran Van P."/>
        </authorList>
    </citation>
    <scope>NUCLEOTIDE SEQUENCE</scope>
</reference>
<feature type="signal peptide" evidence="3">
    <location>
        <begin position="1"/>
        <end position="27"/>
    </location>
</feature>
<keyword evidence="3" id="KW-0732">Signal</keyword>
<dbReference type="InterPro" id="IPR002591">
    <property type="entry name" value="Phosphodiest/P_Trfase"/>
</dbReference>
<protein>
    <submittedName>
        <fullName evidence="4">Uncharacterized protein</fullName>
    </submittedName>
</protein>